<reference evidence="2" key="1">
    <citation type="submission" date="2021-11" db="EMBL/GenBank/DDBJ databases">
        <authorList>
            <person name="Schell T."/>
        </authorList>
    </citation>
    <scope>NUCLEOTIDE SEQUENCE</scope>
    <source>
        <strain evidence="2">M5</strain>
    </source>
</reference>
<dbReference type="PANTHER" id="PTHR23324:SF83">
    <property type="entry name" value="SEC14-LIKE PROTEIN 2"/>
    <property type="match status" value="1"/>
</dbReference>
<evidence type="ECO:0000313" key="3">
    <source>
        <dbReference type="Proteomes" id="UP000789390"/>
    </source>
</evidence>
<dbReference type="SUPFAM" id="SSF52087">
    <property type="entry name" value="CRAL/TRIO domain"/>
    <property type="match status" value="2"/>
</dbReference>
<dbReference type="SUPFAM" id="SSF46938">
    <property type="entry name" value="CRAL/TRIO N-terminal domain"/>
    <property type="match status" value="2"/>
</dbReference>
<dbReference type="InterPro" id="IPR051064">
    <property type="entry name" value="SEC14/CRAL-TRIO_domain"/>
</dbReference>
<dbReference type="Proteomes" id="UP000789390">
    <property type="component" value="Unassembled WGS sequence"/>
</dbReference>
<keyword evidence="3" id="KW-1185">Reference proteome</keyword>
<feature type="domain" description="CRAL-TRIO" evidence="1">
    <location>
        <begin position="366"/>
        <end position="551"/>
    </location>
</feature>
<comment type="caution">
    <text evidence="2">The sequence shown here is derived from an EMBL/GenBank/DDBJ whole genome shotgun (WGS) entry which is preliminary data.</text>
</comment>
<accession>A0A8J2WS63</accession>
<dbReference type="Gene3D" id="3.40.525.10">
    <property type="entry name" value="CRAL-TRIO lipid binding domain"/>
    <property type="match status" value="2"/>
</dbReference>
<dbReference type="Pfam" id="PF00650">
    <property type="entry name" value="CRAL_TRIO"/>
    <property type="match status" value="2"/>
</dbReference>
<dbReference type="AlphaFoldDB" id="A0A8J2WS63"/>
<proteinExistence type="predicted"/>
<dbReference type="InterPro" id="IPR036273">
    <property type="entry name" value="CRAL/TRIO_N_dom_sf"/>
</dbReference>
<dbReference type="Gene3D" id="2.60.120.680">
    <property type="entry name" value="GOLD domain"/>
    <property type="match status" value="2"/>
</dbReference>
<dbReference type="InterPro" id="IPR001251">
    <property type="entry name" value="CRAL-TRIO_dom"/>
</dbReference>
<organism evidence="2 3">
    <name type="scientific">Daphnia galeata</name>
    <dbReference type="NCBI Taxonomy" id="27404"/>
    <lineage>
        <taxon>Eukaryota</taxon>
        <taxon>Metazoa</taxon>
        <taxon>Ecdysozoa</taxon>
        <taxon>Arthropoda</taxon>
        <taxon>Crustacea</taxon>
        <taxon>Branchiopoda</taxon>
        <taxon>Diplostraca</taxon>
        <taxon>Cladocera</taxon>
        <taxon>Anomopoda</taxon>
        <taxon>Daphniidae</taxon>
        <taxon>Daphnia</taxon>
    </lineage>
</organism>
<feature type="domain" description="CRAL-TRIO" evidence="1">
    <location>
        <begin position="59"/>
        <end position="243"/>
    </location>
</feature>
<evidence type="ECO:0000313" key="2">
    <source>
        <dbReference type="EMBL" id="CAH0109451.1"/>
    </source>
</evidence>
<evidence type="ECO:0000259" key="1">
    <source>
        <dbReference type="PROSITE" id="PS50191"/>
    </source>
</evidence>
<dbReference type="OrthoDB" id="1434354at2759"/>
<gene>
    <name evidence="2" type="ORF">DGAL_LOCUS12929</name>
</gene>
<dbReference type="InterPro" id="IPR036598">
    <property type="entry name" value="GOLD_dom_sf"/>
</dbReference>
<dbReference type="EMBL" id="CAKKLH010000292">
    <property type="protein sequence ID" value="CAH0109451.1"/>
    <property type="molecule type" value="Genomic_DNA"/>
</dbReference>
<dbReference type="GO" id="GO:0005737">
    <property type="term" value="C:cytoplasm"/>
    <property type="evidence" value="ECO:0007669"/>
    <property type="project" value="TreeGrafter"/>
</dbReference>
<dbReference type="PROSITE" id="PS50191">
    <property type="entry name" value="CRAL_TRIO"/>
    <property type="match status" value="2"/>
</dbReference>
<dbReference type="SUPFAM" id="SSF101576">
    <property type="entry name" value="Supernatant protein factor (SPF), C-terminal domain"/>
    <property type="match status" value="2"/>
</dbReference>
<sequence>MSGLKLNDEQQMALDQVGIAKIFLFMQDFDVGRAEKMLRQSLEWRRVRGSDEILDTYVEIEVVKKYFAFGQVGIDKFDGPAFVCVFGRIDFKGILLSVTQKDYTNFMTWFYEVLTVAIKKEMEKTGNRSIRMTLILDFEHFSMRQMASKQVVESILDMIKNYLMNYPDTFRRIFVINDFLIVNRWEFMTEGGDIRFRVYTKNAKGSTEDLVYPCRVDSHLAMEEGQITCEEPGKFSQGSPTDLHEIPLFHDMSVTDARQLGRAQSISFDQFAGEGGKCCKRSDYKDNSKPKYQVDRGYDPIKAEPAIQQLRKAVEDCQLQDSSDDFLVKWLIVQDFDVDRAEKMLRQSLEWRRVSGADDILDSYTPSEVFKQYFSMSYIGNDKFSCPIFVCCLGRMDIKGLLLSVTKKEYYNYLTWMFETFAMTIQEENKRTGCRTRKQTIVFDMDQFSMKQLTSKPAGAVMTGGSAIVMMIKHYLSYYPDSFRRIFVINGQVPHSYYLRKNPPIAKDYMEMLNISAGVGGKKKLIFDVDVPHSAIRWEFMSDGGDIAFRIYSKKNSGEIVPMNRVDSHILMEEGQVTCDEPGQ</sequence>
<dbReference type="InterPro" id="IPR011074">
    <property type="entry name" value="CRAL/TRIO_N_dom"/>
</dbReference>
<name>A0A8J2WS63_9CRUS</name>
<dbReference type="InterPro" id="IPR036865">
    <property type="entry name" value="CRAL-TRIO_dom_sf"/>
</dbReference>
<dbReference type="SMART" id="SM01100">
    <property type="entry name" value="CRAL_TRIO_N"/>
    <property type="match status" value="2"/>
</dbReference>
<dbReference type="PANTHER" id="PTHR23324">
    <property type="entry name" value="SEC14 RELATED PROTEIN"/>
    <property type="match status" value="1"/>
</dbReference>
<protein>
    <recommendedName>
        <fullName evidence="1">CRAL-TRIO domain-containing protein</fullName>
    </recommendedName>
</protein>